<feature type="non-terminal residue" evidence="2">
    <location>
        <position position="1"/>
    </location>
</feature>
<dbReference type="HOGENOM" id="CLU_2892519_0_0_1"/>
<accession>A7S9J8</accession>
<dbReference type="EMBL" id="DS469604">
    <property type="protein sequence ID" value="EDO39589.1"/>
    <property type="molecule type" value="Genomic_DNA"/>
</dbReference>
<dbReference type="InterPro" id="IPR039421">
    <property type="entry name" value="Type_1_exporter"/>
</dbReference>
<name>A7S9J8_NEMVE</name>
<protein>
    <recommendedName>
        <fullName evidence="1">ABC transporter domain-containing protein</fullName>
    </recommendedName>
</protein>
<dbReference type="FunFam" id="3.40.50.300:FF:006123">
    <property type="entry name" value="Predicted protein"/>
    <property type="match status" value="1"/>
</dbReference>
<dbReference type="STRING" id="45351.A7S9J8"/>
<feature type="domain" description="ABC transporter" evidence="1">
    <location>
        <begin position="1"/>
        <end position="57"/>
    </location>
</feature>
<dbReference type="SUPFAM" id="SSF52540">
    <property type="entry name" value="P-loop containing nucleoside triphosphate hydrolases"/>
    <property type="match status" value="1"/>
</dbReference>
<dbReference type="InterPro" id="IPR027417">
    <property type="entry name" value="P-loop_NTPase"/>
</dbReference>
<reference evidence="2 3" key="1">
    <citation type="journal article" date="2007" name="Science">
        <title>Sea anemone genome reveals ancestral eumetazoan gene repertoire and genomic organization.</title>
        <authorList>
            <person name="Putnam N.H."/>
            <person name="Srivastava M."/>
            <person name="Hellsten U."/>
            <person name="Dirks B."/>
            <person name="Chapman J."/>
            <person name="Salamov A."/>
            <person name="Terry A."/>
            <person name="Shapiro H."/>
            <person name="Lindquist E."/>
            <person name="Kapitonov V.V."/>
            <person name="Jurka J."/>
            <person name="Genikhovich G."/>
            <person name="Grigoriev I.V."/>
            <person name="Lucas S.M."/>
            <person name="Steele R.E."/>
            <person name="Finnerty J.R."/>
            <person name="Technau U."/>
            <person name="Martindale M.Q."/>
            <person name="Rokhsar D.S."/>
        </authorList>
    </citation>
    <scope>NUCLEOTIDE SEQUENCE [LARGE SCALE GENOMIC DNA]</scope>
    <source>
        <strain evidence="3">CH2 X CH6</strain>
    </source>
</reference>
<evidence type="ECO:0000259" key="1">
    <source>
        <dbReference type="Pfam" id="PF00005"/>
    </source>
</evidence>
<dbReference type="AlphaFoldDB" id="A7S9J8"/>
<dbReference type="Proteomes" id="UP000001593">
    <property type="component" value="Unassembled WGS sequence"/>
</dbReference>
<keyword evidence="3" id="KW-1185">Reference proteome</keyword>
<dbReference type="PhylomeDB" id="A7S9J8"/>
<dbReference type="Gene3D" id="3.40.50.300">
    <property type="entry name" value="P-loop containing nucleotide triphosphate hydrolases"/>
    <property type="match status" value="1"/>
</dbReference>
<dbReference type="GO" id="GO:0016887">
    <property type="term" value="F:ATP hydrolysis activity"/>
    <property type="evidence" value="ECO:0007669"/>
    <property type="project" value="InterPro"/>
</dbReference>
<feature type="non-terminal residue" evidence="2">
    <location>
        <position position="63"/>
    </location>
</feature>
<dbReference type="InParanoid" id="A7S9J8"/>
<gene>
    <name evidence="2" type="ORF">NEMVEDRAFT_v1g110048</name>
</gene>
<sequence>GSGKSTVAALLERFYEVHHGRVTLDGYDIRELDPTWMRGSVIGYIHQEPLLFSTSIMENIRYG</sequence>
<dbReference type="PANTHER" id="PTHR24221">
    <property type="entry name" value="ATP-BINDING CASSETTE SUB-FAMILY B"/>
    <property type="match status" value="1"/>
</dbReference>
<evidence type="ECO:0000313" key="2">
    <source>
        <dbReference type="EMBL" id="EDO39589.1"/>
    </source>
</evidence>
<dbReference type="PANTHER" id="PTHR24221:SF503">
    <property type="entry name" value="MITOCHONDRIAL POTASSIUM CHANNEL ATP-BINDING SUBUNIT"/>
    <property type="match status" value="1"/>
</dbReference>
<dbReference type="GO" id="GO:0005524">
    <property type="term" value="F:ATP binding"/>
    <property type="evidence" value="ECO:0007669"/>
    <property type="project" value="InterPro"/>
</dbReference>
<dbReference type="eggNOG" id="KOG0058">
    <property type="taxonomic scope" value="Eukaryota"/>
</dbReference>
<dbReference type="Pfam" id="PF00005">
    <property type="entry name" value="ABC_tran"/>
    <property type="match status" value="1"/>
</dbReference>
<organism evidence="2 3">
    <name type="scientific">Nematostella vectensis</name>
    <name type="common">Starlet sea anemone</name>
    <dbReference type="NCBI Taxonomy" id="45351"/>
    <lineage>
        <taxon>Eukaryota</taxon>
        <taxon>Metazoa</taxon>
        <taxon>Cnidaria</taxon>
        <taxon>Anthozoa</taxon>
        <taxon>Hexacorallia</taxon>
        <taxon>Actiniaria</taxon>
        <taxon>Edwardsiidae</taxon>
        <taxon>Nematostella</taxon>
    </lineage>
</organism>
<evidence type="ECO:0000313" key="3">
    <source>
        <dbReference type="Proteomes" id="UP000001593"/>
    </source>
</evidence>
<proteinExistence type="predicted"/>
<dbReference type="InterPro" id="IPR003439">
    <property type="entry name" value="ABC_transporter-like_ATP-bd"/>
</dbReference>